<protein>
    <submittedName>
        <fullName evidence="1">Mobile element protein</fullName>
    </submittedName>
</protein>
<organism evidence="1 2">
    <name type="scientific">Streptomyces griseus</name>
    <dbReference type="NCBI Taxonomy" id="1911"/>
    <lineage>
        <taxon>Bacteria</taxon>
        <taxon>Bacillati</taxon>
        <taxon>Actinomycetota</taxon>
        <taxon>Actinomycetes</taxon>
        <taxon>Kitasatosporales</taxon>
        <taxon>Streptomycetaceae</taxon>
        <taxon>Streptomyces</taxon>
    </lineage>
</organism>
<proteinExistence type="predicted"/>
<gene>
    <name evidence="1" type="ORF">NCTC7807_05003</name>
</gene>
<name>A0A380P9R5_STRGR</name>
<dbReference type="EMBL" id="UHID01000008">
    <property type="protein sequence ID" value="SUP61845.1"/>
    <property type="molecule type" value="Genomic_DNA"/>
</dbReference>
<evidence type="ECO:0000313" key="1">
    <source>
        <dbReference type="EMBL" id="SUP61845.1"/>
    </source>
</evidence>
<accession>A0A380P9R5</accession>
<evidence type="ECO:0000313" key="2">
    <source>
        <dbReference type="Proteomes" id="UP000254150"/>
    </source>
</evidence>
<dbReference type="Proteomes" id="UP000254150">
    <property type="component" value="Unassembled WGS sequence"/>
</dbReference>
<dbReference type="AlphaFoldDB" id="A0A380P9R5"/>
<sequence length="88" mass="9839">MYARPSISWPLWRPMPEQAMQSVRKKAYVILDGAVLPIDRVAADQPCEQLQHCGCSANRQVAIDADSRLGVVVGRPLLGHRNDCRVWA</sequence>
<reference evidence="1 2" key="1">
    <citation type="submission" date="2018-06" db="EMBL/GenBank/DDBJ databases">
        <authorList>
            <consortium name="Pathogen Informatics"/>
            <person name="Doyle S."/>
        </authorList>
    </citation>
    <scope>NUCLEOTIDE SEQUENCE [LARGE SCALE GENOMIC DNA]</scope>
    <source>
        <strain evidence="1 2">NCTC7807</strain>
    </source>
</reference>